<accession>A0A504JA78</accession>
<dbReference type="OrthoDB" id="1161417at2"/>
<comment type="caution">
    <text evidence="2">The sequence shown here is derived from an EMBL/GenBank/DDBJ whole genome shotgun (WGS) entry which is preliminary data.</text>
</comment>
<evidence type="ECO:0000313" key="2">
    <source>
        <dbReference type="EMBL" id="TPN87846.1"/>
    </source>
</evidence>
<dbReference type="Proteomes" id="UP000315540">
    <property type="component" value="Unassembled WGS sequence"/>
</dbReference>
<organism evidence="2 3">
    <name type="scientific">Aquimarina algicola</name>
    <dbReference type="NCBI Taxonomy" id="2589995"/>
    <lineage>
        <taxon>Bacteria</taxon>
        <taxon>Pseudomonadati</taxon>
        <taxon>Bacteroidota</taxon>
        <taxon>Flavobacteriia</taxon>
        <taxon>Flavobacteriales</taxon>
        <taxon>Flavobacteriaceae</taxon>
        <taxon>Aquimarina</taxon>
    </lineage>
</organism>
<name>A0A504JA78_9FLAO</name>
<feature type="transmembrane region" description="Helical" evidence="1">
    <location>
        <begin position="12"/>
        <end position="30"/>
    </location>
</feature>
<protein>
    <submittedName>
        <fullName evidence="2">Uncharacterized protein</fullName>
    </submittedName>
</protein>
<sequence length="159" mass="18295">MKSEVFKQQKPLKAKILSVIVAVFSVLILLVSTGSIIPRILFFCVSMVVLGYSISYEIKENFLNRKHFSVFGVKIFSTALKLEYPDYISVFSTSSSINNEWGAIAAIGTKERHDNIVVRFFTDNRNFTLYRTNNYEEAFRKATTLQKILNIELYDNTKE</sequence>
<keyword evidence="1" id="KW-0472">Membrane</keyword>
<proteinExistence type="predicted"/>
<reference evidence="2 3" key="1">
    <citation type="submission" date="2019-06" db="EMBL/GenBank/DDBJ databases">
        <authorList>
            <person name="Meng X."/>
        </authorList>
    </citation>
    <scope>NUCLEOTIDE SEQUENCE [LARGE SCALE GENOMIC DNA]</scope>
    <source>
        <strain evidence="2 3">M625</strain>
    </source>
</reference>
<gene>
    <name evidence="2" type="ORF">FHK87_09745</name>
</gene>
<evidence type="ECO:0000256" key="1">
    <source>
        <dbReference type="SAM" id="Phobius"/>
    </source>
</evidence>
<keyword evidence="3" id="KW-1185">Reference proteome</keyword>
<keyword evidence="1" id="KW-1133">Transmembrane helix</keyword>
<feature type="transmembrane region" description="Helical" evidence="1">
    <location>
        <begin position="36"/>
        <end position="56"/>
    </location>
</feature>
<dbReference type="RefSeq" id="WP_140592485.1">
    <property type="nucleotide sequence ID" value="NZ_VFWZ01000002.1"/>
</dbReference>
<dbReference type="AlphaFoldDB" id="A0A504JA78"/>
<evidence type="ECO:0000313" key="3">
    <source>
        <dbReference type="Proteomes" id="UP000315540"/>
    </source>
</evidence>
<dbReference type="EMBL" id="VFWZ01000002">
    <property type="protein sequence ID" value="TPN87846.1"/>
    <property type="molecule type" value="Genomic_DNA"/>
</dbReference>
<keyword evidence="1" id="KW-0812">Transmembrane</keyword>